<keyword evidence="5" id="KW-1185">Reference proteome</keyword>
<evidence type="ECO:0000256" key="2">
    <source>
        <dbReference type="SAM" id="SignalP"/>
    </source>
</evidence>
<keyword evidence="2" id="KW-0732">Signal</keyword>
<reference evidence="4 5" key="1">
    <citation type="submission" date="2015-07" db="EMBL/GenBank/DDBJ databases">
        <title>Isolation and Genomic Characterization of a Novel Halophilic Metal-Reducing Deltaproteobacterium from the Deep Subsurface.</title>
        <authorList>
            <person name="Badalamenti J.P."/>
            <person name="Summers Z.M."/>
            <person name="Gralnick J.A."/>
            <person name="Bond D.R."/>
        </authorList>
    </citation>
    <scope>NUCLEOTIDE SEQUENCE [LARGE SCALE GENOMIC DNA]</scope>
    <source>
        <strain evidence="4 5">WTL</strain>
    </source>
</reference>
<dbReference type="InterPro" id="IPR058837">
    <property type="entry name" value="MamS_MamX_dom"/>
</dbReference>
<dbReference type="Proteomes" id="UP000057158">
    <property type="component" value="Chromosome"/>
</dbReference>
<feature type="region of interest" description="Disordered" evidence="1">
    <location>
        <begin position="127"/>
        <end position="168"/>
    </location>
</feature>
<dbReference type="KEGG" id="des:DSOUD_2196"/>
<dbReference type="RefSeq" id="WP_082351219.1">
    <property type="nucleotide sequence ID" value="NZ_CP010802.1"/>
</dbReference>
<evidence type="ECO:0000256" key="1">
    <source>
        <dbReference type="SAM" id="MobiDB-lite"/>
    </source>
</evidence>
<feature type="compositionally biased region" description="Polar residues" evidence="1">
    <location>
        <begin position="127"/>
        <end position="138"/>
    </location>
</feature>
<feature type="signal peptide" evidence="2">
    <location>
        <begin position="1"/>
        <end position="25"/>
    </location>
</feature>
<dbReference type="EMBL" id="CP010802">
    <property type="protein sequence ID" value="ALC16961.1"/>
    <property type="molecule type" value="Genomic_DNA"/>
</dbReference>
<evidence type="ECO:0000313" key="5">
    <source>
        <dbReference type="Proteomes" id="UP000057158"/>
    </source>
</evidence>
<evidence type="ECO:0000259" key="3">
    <source>
        <dbReference type="Pfam" id="PF26390"/>
    </source>
</evidence>
<dbReference type="Pfam" id="PF26390">
    <property type="entry name" value="MamS_MamX"/>
    <property type="match status" value="1"/>
</dbReference>
<dbReference type="AlphaFoldDB" id="A0A0M5IRR8"/>
<organism evidence="4 5">
    <name type="scientific">Desulfuromonas soudanensis</name>
    <dbReference type="NCBI Taxonomy" id="1603606"/>
    <lineage>
        <taxon>Bacteria</taxon>
        <taxon>Pseudomonadati</taxon>
        <taxon>Thermodesulfobacteriota</taxon>
        <taxon>Desulfuromonadia</taxon>
        <taxon>Desulfuromonadales</taxon>
        <taxon>Desulfuromonadaceae</taxon>
        <taxon>Desulfuromonas</taxon>
    </lineage>
</organism>
<proteinExistence type="predicted"/>
<sequence>MKPGRFSALIAATLLCLALPGAATAGWWSGESDQWEKSGLDLQQGYDQNTVVTLTGSIVSVDVGGDRGPAIAVMETGGEEVSLVLGPRDFWQKNGLPLQAGDRLKVSGSKAQGVDGKVYLMVQSLTRPGSDSETTLRSPSGRPAWSGGIRPERTRPMPMRPVRSGKGP</sequence>
<feature type="domain" description="Magnetosome protein MamS/MamX" evidence="3">
    <location>
        <begin position="50"/>
        <end position="127"/>
    </location>
</feature>
<gene>
    <name evidence="4" type="ORF">DSOUD_2196</name>
</gene>
<feature type="chain" id="PRO_5005803471" description="Magnetosome protein MamS/MamX domain-containing protein" evidence="2">
    <location>
        <begin position="26"/>
        <end position="168"/>
    </location>
</feature>
<protein>
    <recommendedName>
        <fullName evidence="3">Magnetosome protein MamS/MamX domain-containing protein</fullName>
    </recommendedName>
</protein>
<dbReference type="STRING" id="1603606.DSOUD_2196"/>
<dbReference type="PATRIC" id="fig|1603606.3.peg.2370"/>
<dbReference type="OrthoDB" id="5397952at2"/>
<accession>A0A0M5IRR8</accession>
<evidence type="ECO:0000313" key="4">
    <source>
        <dbReference type="EMBL" id="ALC16961.1"/>
    </source>
</evidence>
<name>A0A0M5IRR8_9BACT</name>